<dbReference type="InterPro" id="IPR017871">
    <property type="entry name" value="ABC_transporter-like_CS"/>
</dbReference>
<evidence type="ECO:0000256" key="3">
    <source>
        <dbReference type="ARBA" id="ARBA00022741"/>
    </source>
</evidence>
<feature type="transmembrane region" description="Helical" evidence="7">
    <location>
        <begin position="253"/>
        <end position="274"/>
    </location>
</feature>
<dbReference type="SUPFAM" id="SSF90123">
    <property type="entry name" value="ABC transporter transmembrane region"/>
    <property type="match status" value="1"/>
</dbReference>
<evidence type="ECO:0000256" key="6">
    <source>
        <dbReference type="ARBA" id="ARBA00023136"/>
    </source>
</evidence>
<dbReference type="CDD" id="cd18544">
    <property type="entry name" value="ABC_6TM_TmrA_like"/>
    <property type="match status" value="1"/>
</dbReference>
<dbReference type="InterPro" id="IPR003593">
    <property type="entry name" value="AAA+_ATPase"/>
</dbReference>
<feature type="transmembrane region" description="Helical" evidence="7">
    <location>
        <begin position="225"/>
        <end position="247"/>
    </location>
</feature>
<dbReference type="PANTHER" id="PTHR43394">
    <property type="entry name" value="ATP-DEPENDENT PERMEASE MDL1, MITOCHONDRIAL"/>
    <property type="match status" value="1"/>
</dbReference>
<evidence type="ECO:0000256" key="2">
    <source>
        <dbReference type="ARBA" id="ARBA00022692"/>
    </source>
</evidence>
<dbReference type="PROSITE" id="PS50893">
    <property type="entry name" value="ABC_TRANSPORTER_2"/>
    <property type="match status" value="1"/>
</dbReference>
<dbReference type="Gene3D" id="1.20.1560.10">
    <property type="entry name" value="ABC transporter type 1, transmembrane domain"/>
    <property type="match status" value="1"/>
</dbReference>
<dbReference type="RefSeq" id="WP_267152922.1">
    <property type="nucleotide sequence ID" value="NZ_JAPMLT010000012.1"/>
</dbReference>
<feature type="domain" description="ABC transmembrane type-1" evidence="9">
    <location>
        <begin position="34"/>
        <end position="396"/>
    </location>
</feature>
<name>A0ABT3X6R7_9BACL</name>
<evidence type="ECO:0000256" key="7">
    <source>
        <dbReference type="SAM" id="Phobius"/>
    </source>
</evidence>
<keyword evidence="5 7" id="KW-1133">Transmembrane helix</keyword>
<gene>
    <name evidence="10" type="ORF">OS242_17155</name>
</gene>
<dbReference type="PANTHER" id="PTHR43394:SF1">
    <property type="entry name" value="ATP-BINDING CASSETTE SUB-FAMILY B MEMBER 10, MITOCHONDRIAL"/>
    <property type="match status" value="1"/>
</dbReference>
<dbReference type="InterPro" id="IPR011527">
    <property type="entry name" value="ABC1_TM_dom"/>
</dbReference>
<evidence type="ECO:0000313" key="11">
    <source>
        <dbReference type="Proteomes" id="UP001208017"/>
    </source>
</evidence>
<comment type="caution">
    <text evidence="10">The sequence shown here is derived from an EMBL/GenBank/DDBJ whole genome shotgun (WGS) entry which is preliminary data.</text>
</comment>
<keyword evidence="3" id="KW-0547">Nucleotide-binding</keyword>
<proteinExistence type="predicted"/>
<dbReference type="InterPro" id="IPR036640">
    <property type="entry name" value="ABC1_TM_sf"/>
</dbReference>
<evidence type="ECO:0000256" key="4">
    <source>
        <dbReference type="ARBA" id="ARBA00022840"/>
    </source>
</evidence>
<dbReference type="SMART" id="SM00382">
    <property type="entry name" value="AAA"/>
    <property type="match status" value="1"/>
</dbReference>
<protein>
    <submittedName>
        <fullName evidence="10">ABC transporter ATP-binding protein</fullName>
    </submittedName>
</protein>
<dbReference type="PROSITE" id="PS00211">
    <property type="entry name" value="ABC_TRANSPORTER_1"/>
    <property type="match status" value="1"/>
</dbReference>
<dbReference type="Gene3D" id="3.40.50.300">
    <property type="entry name" value="P-loop containing nucleotide triphosphate hydrolases"/>
    <property type="match status" value="1"/>
</dbReference>
<dbReference type="Pfam" id="PF00005">
    <property type="entry name" value="ABC_tran"/>
    <property type="match status" value="1"/>
</dbReference>
<feature type="transmembrane region" description="Helical" evidence="7">
    <location>
        <begin position="29"/>
        <end position="46"/>
    </location>
</feature>
<organism evidence="10 11">
    <name type="scientific">Tumebacillus lacus</name>
    <dbReference type="NCBI Taxonomy" id="2995335"/>
    <lineage>
        <taxon>Bacteria</taxon>
        <taxon>Bacillati</taxon>
        <taxon>Bacillota</taxon>
        <taxon>Bacilli</taxon>
        <taxon>Bacillales</taxon>
        <taxon>Alicyclobacillaceae</taxon>
        <taxon>Tumebacillus</taxon>
    </lineage>
</organism>
<evidence type="ECO:0000313" key="10">
    <source>
        <dbReference type="EMBL" id="MCX7571673.1"/>
    </source>
</evidence>
<dbReference type="EMBL" id="JAPMLT010000012">
    <property type="protein sequence ID" value="MCX7571673.1"/>
    <property type="molecule type" value="Genomic_DNA"/>
</dbReference>
<dbReference type="InterPro" id="IPR039421">
    <property type="entry name" value="Type_1_exporter"/>
</dbReference>
<feature type="transmembrane region" description="Helical" evidence="7">
    <location>
        <begin position="149"/>
        <end position="170"/>
    </location>
</feature>
<dbReference type="GO" id="GO:0005524">
    <property type="term" value="F:ATP binding"/>
    <property type="evidence" value="ECO:0007669"/>
    <property type="project" value="UniProtKB-KW"/>
</dbReference>
<comment type="subcellular location">
    <subcellularLocation>
        <location evidence="1">Cell membrane</location>
        <topology evidence="1">Multi-pass membrane protein</topology>
    </subcellularLocation>
</comment>
<dbReference type="InterPro" id="IPR027417">
    <property type="entry name" value="P-loop_NTPase"/>
</dbReference>
<keyword evidence="4 10" id="KW-0067">ATP-binding</keyword>
<evidence type="ECO:0000256" key="1">
    <source>
        <dbReference type="ARBA" id="ARBA00004651"/>
    </source>
</evidence>
<accession>A0ABT3X6R7</accession>
<evidence type="ECO:0000259" key="8">
    <source>
        <dbReference type="PROSITE" id="PS50893"/>
    </source>
</evidence>
<evidence type="ECO:0000256" key="5">
    <source>
        <dbReference type="ARBA" id="ARBA00022989"/>
    </source>
</evidence>
<keyword evidence="11" id="KW-1185">Reference proteome</keyword>
<dbReference type="InterPro" id="IPR003439">
    <property type="entry name" value="ABC_transporter-like_ATP-bd"/>
</dbReference>
<evidence type="ECO:0000259" key="9">
    <source>
        <dbReference type="PROSITE" id="PS50929"/>
    </source>
</evidence>
<dbReference type="CDD" id="cd03254">
    <property type="entry name" value="ABCC_Glucan_exporter_like"/>
    <property type="match status" value="1"/>
</dbReference>
<keyword evidence="2 7" id="KW-0812">Transmembrane</keyword>
<dbReference type="SUPFAM" id="SSF52540">
    <property type="entry name" value="P-loop containing nucleoside triphosphate hydrolases"/>
    <property type="match status" value="1"/>
</dbReference>
<sequence>MANIHEEEQLEKSYDGRLMRRLLGYAKPFKGMIFLSILLLLVITVADLARPLLIQTAIDDHMNVVGAKFVPSQNGEEINLEKSYRYRDLLLVRETDLTAEQRAQAGDRPRYHIEEPSSGQYVMVHSGTGTAIPMSTDEINAFKDKEVNALTRIGLIYLVLIVSSAVLNYIQTIILQRTGQRIIYNIRQQLFTHLQRLSISFFDKNPVGRLVTRVMNDTEALNEMYSNMMVTLFKDVFILLGIVVIMFNKSVELALISLVCIPLVVITSQIYRYYARSAFRDTRVKLARINATLAENIAGMRIIQIFRQEKRMHGEFDEINQAYFRASWRELMTFAVFRPSMEFFSALALAILIWYGGGKVLDSTLQIGVLYMFITYIQQFFQPINDLSEKYNILQSAMASSERLFQLLDTHDTIPDPAAPKGLAGVKGRVEFKNVWFAYDGENWVLRDVSFTIESGETVAFVGATGAGKSSILSLISRFYDIQKGEILIDGVNIKDVRQEDLRRFIGVVLQDVFLFTGTVRDNIRLANSAITDETIDRSIRYVNADSFIEKLPGKLNEQVLERGAGFSAGERQLLAFARALAFDPAILVLDEATSNIDTETESLIQDALVKLTHGRTTIVVAHRLSTIQHADKIIVLHKGRVRETGNHQELLAQGGMYYNLYQLQYKEAFQPA</sequence>
<dbReference type="Proteomes" id="UP001208017">
    <property type="component" value="Unassembled WGS sequence"/>
</dbReference>
<reference evidence="10 11" key="1">
    <citation type="submission" date="2022-11" db="EMBL/GenBank/DDBJ databases">
        <title>Study of microbial diversity in lake waters.</title>
        <authorList>
            <person name="Zhang J."/>
        </authorList>
    </citation>
    <scope>NUCLEOTIDE SEQUENCE [LARGE SCALE GENOMIC DNA]</scope>
    <source>
        <strain evidence="10 11">DT12</strain>
    </source>
</reference>
<keyword evidence="6 7" id="KW-0472">Membrane</keyword>
<feature type="transmembrane region" description="Helical" evidence="7">
    <location>
        <begin position="335"/>
        <end position="357"/>
    </location>
</feature>
<feature type="domain" description="ABC transporter" evidence="8">
    <location>
        <begin position="430"/>
        <end position="664"/>
    </location>
</feature>
<dbReference type="Pfam" id="PF00664">
    <property type="entry name" value="ABC_membrane"/>
    <property type="match status" value="1"/>
</dbReference>
<dbReference type="PROSITE" id="PS50929">
    <property type="entry name" value="ABC_TM1F"/>
    <property type="match status" value="1"/>
</dbReference>